<keyword evidence="2" id="KW-1185">Reference proteome</keyword>
<dbReference type="AlphaFoldDB" id="A0A6M4IT91"/>
<accession>A0A6M4IT91</accession>
<dbReference type="EMBL" id="CP053085">
    <property type="protein sequence ID" value="QJR36929.1"/>
    <property type="molecule type" value="Genomic_DNA"/>
</dbReference>
<evidence type="ECO:0000313" key="1">
    <source>
        <dbReference type="EMBL" id="QJR36929.1"/>
    </source>
</evidence>
<dbReference type="KEGG" id="ggr:HKW67_16105"/>
<gene>
    <name evidence="1" type="ORF">HKW67_16105</name>
</gene>
<dbReference type="RefSeq" id="WP_171226362.1">
    <property type="nucleotide sequence ID" value="NZ_CP053085.1"/>
</dbReference>
<proteinExistence type="predicted"/>
<protein>
    <submittedName>
        <fullName evidence="1">Uncharacterized protein</fullName>
    </submittedName>
</protein>
<reference evidence="1 2" key="1">
    <citation type="submission" date="2020-05" db="EMBL/GenBank/DDBJ databases">
        <title>Complete genome sequence of Gemmatimonas greenlandica TET16.</title>
        <authorList>
            <person name="Zeng Y."/>
        </authorList>
    </citation>
    <scope>NUCLEOTIDE SEQUENCE [LARGE SCALE GENOMIC DNA]</scope>
    <source>
        <strain evidence="1 2">TET16</strain>
    </source>
</reference>
<evidence type="ECO:0000313" key="2">
    <source>
        <dbReference type="Proteomes" id="UP000500938"/>
    </source>
</evidence>
<sequence length="156" mass="16870">MADDSGNSPSEMAPDREARILDDLQDAVQRMHVLARSPRIVLASGTRAQGARPMAWQALFERSFGGELPPVSYRGAPASALTTVLAKGFDSEPTLGSGWSHPRLRDAMTMGPVIQVFRSDRLPDDVGRALLGVIVFEEDGLQLAGVRAIVREFGLQ</sequence>
<dbReference type="Proteomes" id="UP000500938">
    <property type="component" value="Chromosome"/>
</dbReference>
<name>A0A6M4IT91_9BACT</name>
<organism evidence="1 2">
    <name type="scientific">Gemmatimonas groenlandica</name>
    <dbReference type="NCBI Taxonomy" id="2732249"/>
    <lineage>
        <taxon>Bacteria</taxon>
        <taxon>Pseudomonadati</taxon>
        <taxon>Gemmatimonadota</taxon>
        <taxon>Gemmatimonadia</taxon>
        <taxon>Gemmatimonadales</taxon>
        <taxon>Gemmatimonadaceae</taxon>
        <taxon>Gemmatimonas</taxon>
    </lineage>
</organism>